<feature type="chain" id="PRO_5008110234" evidence="1">
    <location>
        <begin position="22"/>
        <end position="121"/>
    </location>
</feature>
<proteinExistence type="predicted"/>
<reference evidence="2" key="1">
    <citation type="submission" date="2009-11" db="EMBL/GenBank/DDBJ databases">
        <authorList>
            <consortium name="The Broad Institute Genome Sequencing Platform"/>
            <person name="Ward D."/>
            <person name="Feldgarden M."/>
            <person name="Earl A."/>
            <person name="Young S.K."/>
            <person name="Zeng Q."/>
            <person name="Koehrsen M."/>
            <person name="Alvarado L."/>
            <person name="Berlin A."/>
            <person name="Bochicchio J."/>
            <person name="Borenstein D."/>
            <person name="Chapman S.B."/>
            <person name="Chen Z."/>
            <person name="Engels R."/>
            <person name="Freedman E."/>
            <person name="Gellesch M."/>
            <person name="Goldberg J."/>
            <person name="Griggs A."/>
            <person name="Gujja S."/>
            <person name="Heilman E."/>
            <person name="Heiman D."/>
            <person name="Hepburn T."/>
            <person name="Howarth C."/>
            <person name="Jen D."/>
            <person name="Larson L."/>
            <person name="Lewis B."/>
            <person name="Mehta T."/>
            <person name="Park D."/>
            <person name="Pearson M."/>
            <person name="Roberts A."/>
            <person name="Saif S."/>
            <person name="Shea T."/>
            <person name="Shenoy N."/>
            <person name="Sisk P."/>
            <person name="Stolte C."/>
            <person name="Sykes S."/>
            <person name="Thomson T."/>
            <person name="Walk T."/>
            <person name="White J."/>
            <person name="Yandava C."/>
            <person name="Izard J."/>
            <person name="Baranova O.V."/>
            <person name="Blanton J.M."/>
            <person name="Tanner A.C."/>
            <person name="Dewhirst F.E."/>
            <person name="Haas B."/>
            <person name="Nusbaum C."/>
            <person name="Birren B."/>
        </authorList>
    </citation>
    <scope>NUCLEOTIDE SEQUENCE [LARGE SCALE GENOMIC DNA]</scope>
    <source>
        <strain evidence="2">1-1 BBBD Race 1</strain>
    </source>
</reference>
<name>A0A180GT09_PUCT1</name>
<feature type="signal peptide" evidence="1">
    <location>
        <begin position="1"/>
        <end position="21"/>
    </location>
</feature>
<reference evidence="2" key="2">
    <citation type="submission" date="2016-05" db="EMBL/GenBank/DDBJ databases">
        <title>Comparative analysis highlights variable genome content of wheat rusts and divergence of the mating loci.</title>
        <authorList>
            <person name="Cuomo C.A."/>
            <person name="Bakkeren G."/>
            <person name="Szabo L."/>
            <person name="Khalil H."/>
            <person name="Joly D."/>
            <person name="Goldberg J."/>
            <person name="Young S."/>
            <person name="Zeng Q."/>
            <person name="Fellers J."/>
        </authorList>
    </citation>
    <scope>NUCLEOTIDE SEQUENCE [LARGE SCALE GENOMIC DNA]</scope>
    <source>
        <strain evidence="2">1-1 BBBD Race 1</strain>
    </source>
</reference>
<dbReference type="VEuPathDB" id="FungiDB:PTTG_26516"/>
<sequence>MKITGTSIVVLLFGGFMSLEANPGVPWQYRAREPTADFLSTFHRSAFYSEAGSSSIASPSSTITFEYVGRNQHKVHNTGARRVQYLLRNTHYPDYWLESSLGPGEEKTLNGKPSRIWVRDA</sequence>
<evidence type="ECO:0000313" key="4">
    <source>
        <dbReference type="Proteomes" id="UP000005240"/>
    </source>
</evidence>
<keyword evidence="1" id="KW-0732">Signal</keyword>
<reference evidence="3" key="4">
    <citation type="submission" date="2025-05" db="UniProtKB">
        <authorList>
            <consortium name="EnsemblFungi"/>
        </authorList>
    </citation>
    <scope>IDENTIFICATION</scope>
    <source>
        <strain evidence="3">isolate 1-1 / race 1 (BBBD)</strain>
    </source>
</reference>
<reference evidence="3 4" key="3">
    <citation type="journal article" date="2017" name="G3 (Bethesda)">
        <title>Comparative analysis highlights variable genome content of wheat rusts and divergence of the mating loci.</title>
        <authorList>
            <person name="Cuomo C.A."/>
            <person name="Bakkeren G."/>
            <person name="Khalil H.B."/>
            <person name="Panwar V."/>
            <person name="Joly D."/>
            <person name="Linning R."/>
            <person name="Sakthikumar S."/>
            <person name="Song X."/>
            <person name="Adiconis X."/>
            <person name="Fan L."/>
            <person name="Goldberg J.M."/>
            <person name="Levin J.Z."/>
            <person name="Young S."/>
            <person name="Zeng Q."/>
            <person name="Anikster Y."/>
            <person name="Bruce M."/>
            <person name="Wang M."/>
            <person name="Yin C."/>
            <person name="McCallum B."/>
            <person name="Szabo L.J."/>
            <person name="Hulbert S."/>
            <person name="Chen X."/>
            <person name="Fellers J.P."/>
        </authorList>
    </citation>
    <scope>NUCLEOTIDE SEQUENCE</scope>
    <source>
        <strain evidence="3">isolate 1-1 / race 1 (BBBD)</strain>
        <strain evidence="4">Isolate 1-1 / race 1 (BBBD)</strain>
    </source>
</reference>
<evidence type="ECO:0000313" key="3">
    <source>
        <dbReference type="EnsemblFungi" id="PTTG_26516-t43_1-p1"/>
    </source>
</evidence>
<evidence type="ECO:0000256" key="1">
    <source>
        <dbReference type="SAM" id="SignalP"/>
    </source>
</evidence>
<dbReference type="Proteomes" id="UP000005240">
    <property type="component" value="Unassembled WGS sequence"/>
</dbReference>
<keyword evidence="4" id="KW-1185">Reference proteome</keyword>
<accession>A0A180GT09</accession>
<dbReference type="EMBL" id="ADAS02000024">
    <property type="protein sequence ID" value="OAV95947.1"/>
    <property type="molecule type" value="Genomic_DNA"/>
</dbReference>
<protein>
    <submittedName>
        <fullName evidence="2 3">Uncharacterized protein</fullName>
    </submittedName>
</protein>
<organism evidence="2">
    <name type="scientific">Puccinia triticina (isolate 1-1 / race 1 (BBBD))</name>
    <name type="common">Brown leaf rust fungus</name>
    <dbReference type="NCBI Taxonomy" id="630390"/>
    <lineage>
        <taxon>Eukaryota</taxon>
        <taxon>Fungi</taxon>
        <taxon>Dikarya</taxon>
        <taxon>Basidiomycota</taxon>
        <taxon>Pucciniomycotina</taxon>
        <taxon>Pucciniomycetes</taxon>
        <taxon>Pucciniales</taxon>
        <taxon>Pucciniaceae</taxon>
        <taxon>Puccinia</taxon>
    </lineage>
</organism>
<gene>
    <name evidence="2" type="ORF">PTTG_26516</name>
</gene>
<evidence type="ECO:0000313" key="2">
    <source>
        <dbReference type="EMBL" id="OAV95947.1"/>
    </source>
</evidence>
<dbReference type="EnsemblFungi" id="PTTG_26516-t43_1">
    <property type="protein sequence ID" value="PTTG_26516-t43_1-p1"/>
    <property type="gene ID" value="PTTG_26516"/>
</dbReference>
<dbReference type="AlphaFoldDB" id="A0A180GT09"/>